<reference evidence="10" key="1">
    <citation type="submission" date="2012-12" db="EMBL/GenBank/DDBJ databases">
        <authorList>
            <person name="Hellsten U."/>
            <person name="Grimwood J."/>
            <person name="Chapman J.A."/>
            <person name="Shapiro H."/>
            <person name="Aerts A."/>
            <person name="Otillar R.P."/>
            <person name="Terry A.Y."/>
            <person name="Boore J.L."/>
            <person name="Simakov O."/>
            <person name="Marletaz F."/>
            <person name="Cho S.-J."/>
            <person name="Edsinger-Gonzales E."/>
            <person name="Havlak P."/>
            <person name="Kuo D.-H."/>
            <person name="Larsson T."/>
            <person name="Lv J."/>
            <person name="Arendt D."/>
            <person name="Savage R."/>
            <person name="Osoegawa K."/>
            <person name="de Jong P."/>
            <person name="Lindberg D.R."/>
            <person name="Seaver E.C."/>
            <person name="Weisblat D.A."/>
            <person name="Putnam N.H."/>
            <person name="Grigoriev I.V."/>
            <person name="Rokhsar D.S."/>
        </authorList>
    </citation>
    <scope>NUCLEOTIDE SEQUENCE</scope>
    <source>
        <strain evidence="10">I ESC-2004</strain>
    </source>
</reference>
<reference evidence="9" key="3">
    <citation type="submission" date="2015-06" db="UniProtKB">
        <authorList>
            <consortium name="EnsemblMetazoa"/>
        </authorList>
    </citation>
    <scope>IDENTIFICATION</scope>
</reference>
<dbReference type="OMA" id="DYDLLEW"/>
<feature type="domain" description="Anoctamin transmembrane" evidence="7">
    <location>
        <begin position="1"/>
        <end position="180"/>
    </location>
</feature>
<keyword evidence="3 6" id="KW-0812">Transmembrane</keyword>
<evidence type="ECO:0000313" key="8">
    <source>
        <dbReference type="EMBL" id="ELT92817.1"/>
    </source>
</evidence>
<dbReference type="EnsemblMetazoa" id="CapteT185173">
    <property type="protein sequence ID" value="CapteP185173"/>
    <property type="gene ID" value="CapteG185173"/>
</dbReference>
<evidence type="ECO:0000256" key="2">
    <source>
        <dbReference type="ARBA" id="ARBA00009671"/>
    </source>
</evidence>
<keyword evidence="5 6" id="KW-0472">Membrane</keyword>
<dbReference type="EMBL" id="KB309998">
    <property type="protein sequence ID" value="ELT92817.1"/>
    <property type="molecule type" value="Genomic_DNA"/>
</dbReference>
<dbReference type="Proteomes" id="UP000014760">
    <property type="component" value="Unassembled WGS sequence"/>
</dbReference>
<dbReference type="EMBL" id="AMQN01030250">
    <property type="status" value="NOT_ANNOTATED_CDS"/>
    <property type="molecule type" value="Genomic_DNA"/>
</dbReference>
<dbReference type="InterPro" id="IPR049452">
    <property type="entry name" value="Anoctamin_TM"/>
</dbReference>
<sequence>CSPAGCMVELTIQLFIVMVGKQILNNAKEIFLPGIKNWCRGKSQMKKETDSNLYMRWEQDHNLEKLQLLSLFDEYLEMVIQFGFITIFVAAFPLAPLFALINNIIEIRLDAFKFVTQFQRAPATKTQDIGAWSDILTGISFVAVLSNGAIIAFTSGFIPRMVYMLTVNPDEDLHGYVNSTLSVFRVSDYPADKKPLANSTEDYCSIDNINE</sequence>
<name>R7THB2_CAPTE</name>
<dbReference type="GO" id="GO:0005254">
    <property type="term" value="F:chloride channel activity"/>
    <property type="evidence" value="ECO:0007669"/>
    <property type="project" value="TreeGrafter"/>
</dbReference>
<reference evidence="8 10" key="2">
    <citation type="journal article" date="2013" name="Nature">
        <title>Insights into bilaterian evolution from three spiralian genomes.</title>
        <authorList>
            <person name="Simakov O."/>
            <person name="Marletaz F."/>
            <person name="Cho S.J."/>
            <person name="Edsinger-Gonzales E."/>
            <person name="Havlak P."/>
            <person name="Hellsten U."/>
            <person name="Kuo D.H."/>
            <person name="Larsson T."/>
            <person name="Lv J."/>
            <person name="Arendt D."/>
            <person name="Savage R."/>
            <person name="Osoegawa K."/>
            <person name="de Jong P."/>
            <person name="Grimwood J."/>
            <person name="Chapman J.A."/>
            <person name="Shapiro H."/>
            <person name="Aerts A."/>
            <person name="Otillar R.P."/>
            <person name="Terry A.Y."/>
            <person name="Boore J.L."/>
            <person name="Grigoriev I.V."/>
            <person name="Lindberg D.R."/>
            <person name="Seaver E.C."/>
            <person name="Weisblat D.A."/>
            <person name="Putnam N.H."/>
            <person name="Rokhsar D.S."/>
        </authorList>
    </citation>
    <scope>NUCLEOTIDE SEQUENCE</scope>
    <source>
        <strain evidence="8 10">I ESC-2004</strain>
    </source>
</reference>
<feature type="transmembrane region" description="Helical" evidence="6">
    <location>
        <begin position="78"/>
        <end position="101"/>
    </location>
</feature>
<feature type="transmembrane region" description="Helical" evidence="6">
    <location>
        <begin position="135"/>
        <end position="158"/>
    </location>
</feature>
<comment type="caution">
    <text evidence="6">Lacks conserved residue(s) required for the propagation of feature annotation.</text>
</comment>
<feature type="non-terminal residue" evidence="8">
    <location>
        <position position="1"/>
    </location>
</feature>
<accession>R7THB2</accession>
<dbReference type="InterPro" id="IPR007632">
    <property type="entry name" value="Anoctamin"/>
</dbReference>
<evidence type="ECO:0000256" key="5">
    <source>
        <dbReference type="ARBA" id="ARBA00023136"/>
    </source>
</evidence>
<dbReference type="PANTHER" id="PTHR12308">
    <property type="entry name" value="ANOCTAMIN"/>
    <property type="match status" value="1"/>
</dbReference>
<dbReference type="OrthoDB" id="296386at2759"/>
<evidence type="ECO:0000256" key="1">
    <source>
        <dbReference type="ARBA" id="ARBA00004141"/>
    </source>
</evidence>
<evidence type="ECO:0000313" key="9">
    <source>
        <dbReference type="EnsemblMetazoa" id="CapteP185173"/>
    </source>
</evidence>
<protein>
    <recommendedName>
        <fullName evidence="6">Anoctamin</fullName>
    </recommendedName>
</protein>
<gene>
    <name evidence="8" type="ORF">CAPTEDRAFT_185173</name>
</gene>
<evidence type="ECO:0000259" key="7">
    <source>
        <dbReference type="Pfam" id="PF04547"/>
    </source>
</evidence>
<dbReference type="GO" id="GO:0005886">
    <property type="term" value="C:plasma membrane"/>
    <property type="evidence" value="ECO:0007669"/>
    <property type="project" value="TreeGrafter"/>
</dbReference>
<dbReference type="PANTHER" id="PTHR12308:SF84">
    <property type="entry name" value="ANOCTAMIN"/>
    <property type="match status" value="1"/>
</dbReference>
<comment type="similarity">
    <text evidence="2 6">Belongs to the anoctamin family.</text>
</comment>
<dbReference type="HOGENOM" id="CLU_1307570_0_0_1"/>
<keyword evidence="4 6" id="KW-1133">Transmembrane helix</keyword>
<evidence type="ECO:0000313" key="10">
    <source>
        <dbReference type="Proteomes" id="UP000014760"/>
    </source>
</evidence>
<dbReference type="Pfam" id="PF04547">
    <property type="entry name" value="Anoctamin"/>
    <property type="match status" value="1"/>
</dbReference>
<proteinExistence type="inferred from homology"/>
<evidence type="ECO:0000256" key="3">
    <source>
        <dbReference type="ARBA" id="ARBA00022692"/>
    </source>
</evidence>
<comment type="subcellular location">
    <subcellularLocation>
        <location evidence="1 6">Membrane</location>
        <topology evidence="1 6">Multi-pass membrane protein</topology>
    </subcellularLocation>
</comment>
<dbReference type="AlphaFoldDB" id="R7THB2"/>
<evidence type="ECO:0000256" key="6">
    <source>
        <dbReference type="RuleBase" id="RU280814"/>
    </source>
</evidence>
<evidence type="ECO:0000256" key="4">
    <source>
        <dbReference type="ARBA" id="ARBA00022989"/>
    </source>
</evidence>
<organism evidence="8">
    <name type="scientific">Capitella teleta</name>
    <name type="common">Polychaete worm</name>
    <dbReference type="NCBI Taxonomy" id="283909"/>
    <lineage>
        <taxon>Eukaryota</taxon>
        <taxon>Metazoa</taxon>
        <taxon>Spiralia</taxon>
        <taxon>Lophotrochozoa</taxon>
        <taxon>Annelida</taxon>
        <taxon>Polychaeta</taxon>
        <taxon>Sedentaria</taxon>
        <taxon>Scolecida</taxon>
        <taxon>Capitellidae</taxon>
        <taxon>Capitella</taxon>
    </lineage>
</organism>
<keyword evidence="10" id="KW-1185">Reference proteome</keyword>